<dbReference type="AlphaFoldDB" id="A0A1G6L964"/>
<evidence type="ECO:0000313" key="2">
    <source>
        <dbReference type="Proteomes" id="UP000198781"/>
    </source>
</evidence>
<name>A0A1G6L964_9BURK</name>
<dbReference type="RefSeq" id="WP_092740302.1">
    <property type="nucleotide sequence ID" value="NZ_FMZC01000002.1"/>
</dbReference>
<sequence length="400" mass="44274">MPIVFVHGVNNRTKDAGYNDRVERTRGFFQTLLAPSIGIDPAKLTTFFPYWGESGVKFRWNHASLPQLDDGVETLSVSPSGQNTAGLNLWLGEARHHYGPGAVSLSDVSRDRGFAEAVDLAWDTASAVATSEPAYRDMLEGYLASLAYLEANRAPTWALAEPALTNEEFVQKLLQEIQPYRATIAGRSVESLGLKDWFQSFKESISRLGKAPSDAATALLTGLGRNSLHKNAARFLGDVFVYLSQRGTREAPGPIVRQVLVDLDEAVKAKRSGDDKLVVIGHSLGGVILYDIVTHFRPELEFDIFVSVGSQIAVFEEMTLYRVSDAKLPANPPTDRLGKPKSFHRWLNVYDSNDVFSFRTEGVFEGPDDYRFDTGYGLLQAHGGYFARPSFYKRLAARLS</sequence>
<keyword evidence="2" id="KW-1185">Reference proteome</keyword>
<dbReference type="Proteomes" id="UP000198781">
    <property type="component" value="Unassembled WGS sequence"/>
</dbReference>
<evidence type="ECO:0000313" key="1">
    <source>
        <dbReference type="EMBL" id="SDC39698.1"/>
    </source>
</evidence>
<dbReference type="SUPFAM" id="SSF53474">
    <property type="entry name" value="alpha/beta-Hydrolases"/>
    <property type="match status" value="1"/>
</dbReference>
<protein>
    <recommendedName>
        <fullName evidence="3">PGAP1-like protein</fullName>
    </recommendedName>
</protein>
<reference evidence="1 2" key="1">
    <citation type="submission" date="2016-10" db="EMBL/GenBank/DDBJ databases">
        <authorList>
            <person name="de Groot N.N."/>
        </authorList>
    </citation>
    <scope>NUCLEOTIDE SEQUENCE [LARGE SCALE GENOMIC DNA]</scope>
    <source>
        <strain evidence="1 2">DSM 16619</strain>
    </source>
</reference>
<proteinExistence type="predicted"/>
<dbReference type="OrthoDB" id="70513at2"/>
<dbReference type="InterPro" id="IPR029058">
    <property type="entry name" value="AB_hydrolase_fold"/>
</dbReference>
<gene>
    <name evidence="1" type="ORF">SAMN05192589_102101</name>
</gene>
<evidence type="ECO:0008006" key="3">
    <source>
        <dbReference type="Google" id="ProtNLM"/>
    </source>
</evidence>
<dbReference type="Gene3D" id="3.40.50.1820">
    <property type="entry name" value="alpha/beta hydrolase"/>
    <property type="match status" value="1"/>
</dbReference>
<dbReference type="EMBL" id="FMZC01000002">
    <property type="protein sequence ID" value="SDC39698.1"/>
    <property type="molecule type" value="Genomic_DNA"/>
</dbReference>
<organism evidence="1 2">
    <name type="scientific">Paracidovorax valerianellae</name>
    <dbReference type="NCBI Taxonomy" id="187868"/>
    <lineage>
        <taxon>Bacteria</taxon>
        <taxon>Pseudomonadati</taxon>
        <taxon>Pseudomonadota</taxon>
        <taxon>Betaproteobacteria</taxon>
        <taxon>Burkholderiales</taxon>
        <taxon>Comamonadaceae</taxon>
        <taxon>Paracidovorax</taxon>
    </lineage>
</organism>
<accession>A0A1G6L964</accession>
<dbReference type="STRING" id="187868.SAMN05192589_102101"/>